<evidence type="ECO:0000259" key="3">
    <source>
        <dbReference type="PROSITE" id="PS50181"/>
    </source>
</evidence>
<feature type="compositionally biased region" description="Polar residues" evidence="2">
    <location>
        <begin position="757"/>
        <end position="767"/>
    </location>
</feature>
<proteinExistence type="predicted"/>
<dbReference type="Gene3D" id="2.130.10.10">
    <property type="entry name" value="YVTN repeat-like/Quinoprotein amine dehydrogenase"/>
    <property type="match status" value="1"/>
</dbReference>
<keyword evidence="1" id="KW-0853">WD repeat</keyword>
<dbReference type="EMBL" id="KN840511">
    <property type="protein sequence ID" value="KIP06773.1"/>
    <property type="molecule type" value="Genomic_DNA"/>
</dbReference>
<dbReference type="OrthoDB" id="429520at2759"/>
<evidence type="ECO:0000313" key="5">
    <source>
        <dbReference type="Proteomes" id="UP000053257"/>
    </source>
</evidence>
<gene>
    <name evidence="4" type="ORF">PHLGIDRAFT_447695</name>
</gene>
<dbReference type="AlphaFoldDB" id="A0A0C3PKF1"/>
<dbReference type="InterPro" id="IPR003903">
    <property type="entry name" value="UIM_dom"/>
</dbReference>
<feature type="region of interest" description="Disordered" evidence="2">
    <location>
        <begin position="1"/>
        <end position="31"/>
    </location>
</feature>
<dbReference type="InterPro" id="IPR001680">
    <property type="entry name" value="WD40_rpt"/>
</dbReference>
<protein>
    <recommendedName>
        <fullName evidence="3">F-box domain-containing protein</fullName>
    </recommendedName>
</protein>
<dbReference type="STRING" id="745531.A0A0C3PKF1"/>
<dbReference type="PROSITE" id="PS50330">
    <property type="entry name" value="UIM"/>
    <property type="match status" value="1"/>
</dbReference>
<dbReference type="Pfam" id="PF12937">
    <property type="entry name" value="F-box-like"/>
    <property type="match status" value="1"/>
</dbReference>
<feature type="region of interest" description="Disordered" evidence="2">
    <location>
        <begin position="709"/>
        <end position="827"/>
    </location>
</feature>
<sequence>MHNSPSRAQNHKEQYRHKPTSSYKHHTQHGYAKCPDTGSDFQLLDLPTESLTHVTSFLDPNSLFALAGVSKRLHEHIEDENTWRRAFVYQFLGIPPEGDIYVSSNPDGVPGKALILRREETSWKREFVHRWNLRRRWENVRPTTISHVPLHSNVSEIHLMPSASSAPALLTASLRYGVVARSYPLTGKILRGYLDASGTLNGIGNGNPNAEFTPDVTRCVLSADGGTARVLWGFRTGAVAVTTASRAMESARAVGARYVRCTVADAHEGTVEDAAWVADNGNASTFFITGGADGRVKIWDAKKAACVWTSSPKIGQVIKDPCVKVAVDATAGVVAAALKSGEIIVWAGFSAVFSEAVTSVDESLVQETWIPSPPNNAIPGPYSNASTLLITSLYLYCQSPSTIAVLSAYEGHPRLYRSTIGVSGAAIDSVAFASETMGAVTALQPMFASKPGEHSFIMVGDQLGAVSIFPWNGIPSAVQTGSSSTSPIIRTILPSRKIQAHDDAAVTALAWTPAVLVTGSSKGSLRAFDSLTLLPLRSFAYSLARTGIEEVNGIVVNRDFFAASIGDRVIAWRGEPQAKAEKTWKAKRSGTRASNVVAKYYQQVEISREIHESRRDLDYEQEHVRRNFGREREQNSTLEHLGLTEVEAVEYILMLSRDEEERRRLAAEQNGHNEVLLGEFDEDVDTPVISRPSFLDASSSNAASFASRSGLRPAVVPSSSNAKVQVSPRPRPEPMEAGFAAGSPLSLSSSFSSSGSRAISRTNSQTPLPDDAAHFPSMSSTPTHQSASGSPRSVRSAWSTPLRSARSSEGPSAGGSAAGSPTVARSPGVSLLSAKIAAAAVAEEDDEDLRYALELSLAEARSRGEDV</sequence>
<dbReference type="Gene3D" id="1.20.1280.50">
    <property type="match status" value="1"/>
</dbReference>
<feature type="compositionally biased region" description="Polar residues" evidence="2">
    <location>
        <begin position="777"/>
        <end position="802"/>
    </location>
</feature>
<dbReference type="PROSITE" id="PS50181">
    <property type="entry name" value="FBOX"/>
    <property type="match status" value="1"/>
</dbReference>
<feature type="compositionally biased region" description="Low complexity" evidence="2">
    <location>
        <begin position="737"/>
        <end position="756"/>
    </location>
</feature>
<dbReference type="SUPFAM" id="SSF81383">
    <property type="entry name" value="F-box domain"/>
    <property type="match status" value="1"/>
</dbReference>
<evidence type="ECO:0000313" key="4">
    <source>
        <dbReference type="EMBL" id="KIP06773.1"/>
    </source>
</evidence>
<dbReference type="PROSITE" id="PS50294">
    <property type="entry name" value="WD_REPEATS_REGION"/>
    <property type="match status" value="1"/>
</dbReference>
<evidence type="ECO:0000256" key="2">
    <source>
        <dbReference type="SAM" id="MobiDB-lite"/>
    </source>
</evidence>
<organism evidence="4 5">
    <name type="scientific">Phlebiopsis gigantea (strain 11061_1 CR5-6)</name>
    <name type="common">White-rot fungus</name>
    <name type="synonym">Peniophora gigantea</name>
    <dbReference type="NCBI Taxonomy" id="745531"/>
    <lineage>
        <taxon>Eukaryota</taxon>
        <taxon>Fungi</taxon>
        <taxon>Dikarya</taxon>
        <taxon>Basidiomycota</taxon>
        <taxon>Agaricomycotina</taxon>
        <taxon>Agaricomycetes</taxon>
        <taxon>Polyporales</taxon>
        <taxon>Phanerochaetaceae</taxon>
        <taxon>Phlebiopsis</taxon>
    </lineage>
</organism>
<dbReference type="InterPro" id="IPR036322">
    <property type="entry name" value="WD40_repeat_dom_sf"/>
</dbReference>
<dbReference type="InterPro" id="IPR015943">
    <property type="entry name" value="WD40/YVTN_repeat-like_dom_sf"/>
</dbReference>
<accession>A0A0C3PKF1</accession>
<feature type="compositionally biased region" description="Basic residues" evidence="2">
    <location>
        <begin position="14"/>
        <end position="28"/>
    </location>
</feature>
<dbReference type="PROSITE" id="PS50082">
    <property type="entry name" value="WD_REPEATS_2"/>
    <property type="match status" value="1"/>
</dbReference>
<dbReference type="InterPro" id="IPR036047">
    <property type="entry name" value="F-box-like_dom_sf"/>
</dbReference>
<reference evidence="4 5" key="1">
    <citation type="journal article" date="2014" name="PLoS Genet.">
        <title>Analysis of the Phlebiopsis gigantea genome, transcriptome and secretome provides insight into its pioneer colonization strategies of wood.</title>
        <authorList>
            <person name="Hori C."/>
            <person name="Ishida T."/>
            <person name="Igarashi K."/>
            <person name="Samejima M."/>
            <person name="Suzuki H."/>
            <person name="Master E."/>
            <person name="Ferreira P."/>
            <person name="Ruiz-Duenas F.J."/>
            <person name="Held B."/>
            <person name="Canessa P."/>
            <person name="Larrondo L.F."/>
            <person name="Schmoll M."/>
            <person name="Druzhinina I.S."/>
            <person name="Kubicek C.P."/>
            <person name="Gaskell J.A."/>
            <person name="Kersten P."/>
            <person name="St John F."/>
            <person name="Glasner J."/>
            <person name="Sabat G."/>
            <person name="Splinter BonDurant S."/>
            <person name="Syed K."/>
            <person name="Yadav J."/>
            <person name="Mgbeahuruike A.C."/>
            <person name="Kovalchuk A."/>
            <person name="Asiegbu F.O."/>
            <person name="Lackner G."/>
            <person name="Hoffmeister D."/>
            <person name="Rencoret J."/>
            <person name="Gutierrez A."/>
            <person name="Sun H."/>
            <person name="Lindquist E."/>
            <person name="Barry K."/>
            <person name="Riley R."/>
            <person name="Grigoriev I.V."/>
            <person name="Henrissat B."/>
            <person name="Kues U."/>
            <person name="Berka R.M."/>
            <person name="Martinez A.T."/>
            <person name="Covert S.F."/>
            <person name="Blanchette R.A."/>
            <person name="Cullen D."/>
        </authorList>
    </citation>
    <scope>NUCLEOTIDE SEQUENCE [LARGE SCALE GENOMIC DNA]</scope>
    <source>
        <strain evidence="4 5">11061_1 CR5-6</strain>
    </source>
</reference>
<name>A0A0C3PKF1_PHLG1</name>
<keyword evidence="5" id="KW-1185">Reference proteome</keyword>
<dbReference type="Proteomes" id="UP000053257">
    <property type="component" value="Unassembled WGS sequence"/>
</dbReference>
<feature type="repeat" description="WD" evidence="1">
    <location>
        <begin position="264"/>
        <end position="309"/>
    </location>
</feature>
<dbReference type="SMART" id="SM00320">
    <property type="entry name" value="WD40"/>
    <property type="match status" value="3"/>
</dbReference>
<dbReference type="SUPFAM" id="SSF50978">
    <property type="entry name" value="WD40 repeat-like"/>
    <property type="match status" value="1"/>
</dbReference>
<dbReference type="InterPro" id="IPR001810">
    <property type="entry name" value="F-box_dom"/>
</dbReference>
<dbReference type="HOGENOM" id="CLU_008398_0_0_1"/>
<feature type="domain" description="F-box" evidence="3">
    <location>
        <begin position="40"/>
        <end position="86"/>
    </location>
</feature>
<dbReference type="Pfam" id="PF00400">
    <property type="entry name" value="WD40"/>
    <property type="match status" value="1"/>
</dbReference>
<evidence type="ECO:0000256" key="1">
    <source>
        <dbReference type="PROSITE-ProRule" id="PRU00221"/>
    </source>
</evidence>
<dbReference type="SMART" id="SM00256">
    <property type="entry name" value="FBOX"/>
    <property type="match status" value="1"/>
</dbReference>